<gene>
    <name evidence="1" type="ORF">EPI10_014621</name>
</gene>
<keyword evidence="1" id="KW-0548">Nucleotidyltransferase</keyword>
<evidence type="ECO:0000313" key="1">
    <source>
        <dbReference type="EMBL" id="KAA3468762.1"/>
    </source>
</evidence>
<proteinExistence type="predicted"/>
<reference evidence="1" key="1">
    <citation type="submission" date="2019-08" db="EMBL/GenBank/DDBJ databases">
        <authorList>
            <person name="Liu F."/>
        </authorList>
    </citation>
    <scope>NUCLEOTIDE SEQUENCE [LARGE SCALE GENOMIC DNA]</scope>
    <source>
        <strain evidence="1">PA1801</strain>
        <tissue evidence="1">Leaf</tissue>
    </source>
</reference>
<name>A0A5B6VHS6_9ROSI</name>
<protein>
    <submittedName>
        <fullName evidence="1">Reverse transcriptase</fullName>
    </submittedName>
</protein>
<dbReference type="PANTHER" id="PTHR46890">
    <property type="entry name" value="NON-LTR RETROLELEMENT REVERSE TRANSCRIPTASE-LIKE PROTEIN-RELATED"/>
    <property type="match status" value="1"/>
</dbReference>
<dbReference type="PANTHER" id="PTHR46890:SF48">
    <property type="entry name" value="RNA-DIRECTED DNA POLYMERASE"/>
    <property type="match status" value="1"/>
</dbReference>
<dbReference type="GO" id="GO:0003964">
    <property type="term" value="F:RNA-directed DNA polymerase activity"/>
    <property type="evidence" value="ECO:0007669"/>
    <property type="project" value="UniProtKB-KW"/>
</dbReference>
<comment type="caution">
    <text evidence="1">The sequence shown here is derived from an EMBL/GenBank/DDBJ whole genome shotgun (WGS) entry which is preliminary data.</text>
</comment>
<sequence>MRIKGEDGSFITDEDEMMKTAVNYFKELFTSSRQSDDDTVYEGEPSRVSSSMNGHLLRDFNVEEINEALREMGPTNTPGYDGFYVVFFQKFWHIIGHDVAKYYLEVLNRDISLNEVNFTNIILIPKVSDANMMSLFRPISLCSVLYKIISKTITNRLKMVFNQSFVPRRLISDNVPVAYEVLHALKRRSKRKKRLICF</sequence>
<dbReference type="EMBL" id="SMMG02000006">
    <property type="protein sequence ID" value="KAA3468762.1"/>
    <property type="molecule type" value="Genomic_DNA"/>
</dbReference>
<organism evidence="1 2">
    <name type="scientific">Gossypium australe</name>
    <dbReference type="NCBI Taxonomy" id="47621"/>
    <lineage>
        <taxon>Eukaryota</taxon>
        <taxon>Viridiplantae</taxon>
        <taxon>Streptophyta</taxon>
        <taxon>Embryophyta</taxon>
        <taxon>Tracheophyta</taxon>
        <taxon>Spermatophyta</taxon>
        <taxon>Magnoliopsida</taxon>
        <taxon>eudicotyledons</taxon>
        <taxon>Gunneridae</taxon>
        <taxon>Pentapetalae</taxon>
        <taxon>rosids</taxon>
        <taxon>malvids</taxon>
        <taxon>Malvales</taxon>
        <taxon>Malvaceae</taxon>
        <taxon>Malvoideae</taxon>
        <taxon>Gossypium</taxon>
    </lineage>
</organism>
<dbReference type="AlphaFoldDB" id="A0A5B6VHS6"/>
<keyword evidence="2" id="KW-1185">Reference proteome</keyword>
<accession>A0A5B6VHS6</accession>
<keyword evidence="1" id="KW-0808">Transferase</keyword>
<keyword evidence="1" id="KW-0695">RNA-directed DNA polymerase</keyword>
<dbReference type="OrthoDB" id="1000610at2759"/>
<evidence type="ECO:0000313" key="2">
    <source>
        <dbReference type="Proteomes" id="UP000325315"/>
    </source>
</evidence>
<dbReference type="Proteomes" id="UP000325315">
    <property type="component" value="Unassembled WGS sequence"/>
</dbReference>
<dbReference type="InterPro" id="IPR052343">
    <property type="entry name" value="Retrotransposon-Effector_Assoc"/>
</dbReference>